<dbReference type="RefSeq" id="WP_310766191.1">
    <property type="nucleotide sequence ID" value="NZ_CP134050.1"/>
</dbReference>
<feature type="compositionally biased region" description="Acidic residues" evidence="1">
    <location>
        <begin position="112"/>
        <end position="124"/>
    </location>
</feature>
<proteinExistence type="predicted"/>
<evidence type="ECO:0000313" key="2">
    <source>
        <dbReference type="EMBL" id="WNC14247.1"/>
    </source>
</evidence>
<dbReference type="Proteomes" id="UP001256827">
    <property type="component" value="Chromosome"/>
</dbReference>
<feature type="compositionally biased region" description="Basic and acidic residues" evidence="1">
    <location>
        <begin position="101"/>
        <end position="111"/>
    </location>
</feature>
<evidence type="ECO:0000256" key="1">
    <source>
        <dbReference type="SAM" id="MobiDB-lite"/>
    </source>
</evidence>
<reference evidence="2 3" key="1">
    <citation type="submission" date="2023-09" db="EMBL/GenBank/DDBJ databases">
        <title>Complete Genome and Methylome dissection of Bacillus brevis NEB573 original source of BbsI restriction endonuclease.</title>
        <authorList>
            <person name="Fomenkov A."/>
            <person name="Roberts R.D."/>
        </authorList>
    </citation>
    <scope>NUCLEOTIDE SEQUENCE [LARGE SCALE GENOMIC DNA]</scope>
    <source>
        <strain evidence="2 3">NEB573</strain>
    </source>
</reference>
<dbReference type="EMBL" id="CP134050">
    <property type="protein sequence ID" value="WNC14247.1"/>
    <property type="molecule type" value="Genomic_DNA"/>
</dbReference>
<keyword evidence="3" id="KW-1185">Reference proteome</keyword>
<feature type="region of interest" description="Disordered" evidence="1">
    <location>
        <begin position="94"/>
        <end position="124"/>
    </location>
</feature>
<protein>
    <submittedName>
        <fullName evidence="2">Uncharacterized protein</fullName>
    </submittedName>
</protein>
<gene>
    <name evidence="2" type="ORF">RGB73_26795</name>
</gene>
<dbReference type="Pfam" id="PF26595">
    <property type="entry name" value="A_ENA"/>
    <property type="match status" value="1"/>
</dbReference>
<dbReference type="InterPro" id="IPR058705">
    <property type="entry name" value="A_ENA"/>
</dbReference>
<organism evidence="2 3">
    <name type="scientific">Brevibacillus brevis</name>
    <name type="common">Bacillus brevis</name>
    <dbReference type="NCBI Taxonomy" id="1393"/>
    <lineage>
        <taxon>Bacteria</taxon>
        <taxon>Bacillati</taxon>
        <taxon>Bacillota</taxon>
        <taxon>Bacilli</taxon>
        <taxon>Bacillales</taxon>
        <taxon>Paenibacillaceae</taxon>
        <taxon>Brevibacillus</taxon>
    </lineage>
</organism>
<evidence type="ECO:0000313" key="3">
    <source>
        <dbReference type="Proteomes" id="UP001256827"/>
    </source>
</evidence>
<accession>A0ABY9T5M8</accession>
<name>A0ABY9T5M8_BREBE</name>
<sequence>MTLSDLTDLAPLMKLERSEVIHLLLTSIAMEEMSLSQLMNAEGEKIQRFLEREDVSLEEFLRVNQSVERMLRSIVSKQILLQFRLDHVLELESNSAGREPAPYKEMDKVVENEDVAESTEENDN</sequence>